<name>X1QZA4_9ZZZZ</name>
<gene>
    <name evidence="2" type="ORF">S06H3_53356</name>
</gene>
<evidence type="ECO:0000313" key="2">
    <source>
        <dbReference type="EMBL" id="GAI56190.1"/>
    </source>
</evidence>
<reference evidence="2" key="1">
    <citation type="journal article" date="2014" name="Front. Microbiol.">
        <title>High frequency of phylogenetically diverse reductive dehalogenase-homologous genes in deep subseafloor sedimentary metagenomes.</title>
        <authorList>
            <person name="Kawai M."/>
            <person name="Futagami T."/>
            <person name="Toyoda A."/>
            <person name="Takaki Y."/>
            <person name="Nishi S."/>
            <person name="Hori S."/>
            <person name="Arai W."/>
            <person name="Tsubouchi T."/>
            <person name="Morono Y."/>
            <person name="Uchiyama I."/>
            <person name="Ito T."/>
            <person name="Fujiyama A."/>
            <person name="Inagaki F."/>
            <person name="Takami H."/>
        </authorList>
    </citation>
    <scope>NUCLEOTIDE SEQUENCE</scope>
    <source>
        <strain evidence="2">Expedition CK06-06</strain>
    </source>
</reference>
<dbReference type="EMBL" id="BARV01034014">
    <property type="protein sequence ID" value="GAI56190.1"/>
    <property type="molecule type" value="Genomic_DNA"/>
</dbReference>
<organism evidence="2">
    <name type="scientific">marine sediment metagenome</name>
    <dbReference type="NCBI Taxonomy" id="412755"/>
    <lineage>
        <taxon>unclassified sequences</taxon>
        <taxon>metagenomes</taxon>
        <taxon>ecological metagenomes</taxon>
    </lineage>
</organism>
<comment type="caution">
    <text evidence="2">The sequence shown here is derived from an EMBL/GenBank/DDBJ whole genome shotgun (WGS) entry which is preliminary data.</text>
</comment>
<accession>X1QZA4</accession>
<evidence type="ECO:0000256" key="1">
    <source>
        <dbReference type="SAM" id="MobiDB-lite"/>
    </source>
</evidence>
<sequence length="85" mass="9718">DIPDQEEINLEEWDDDLEEETYEDLSKIKDEMLADETDKEKSGRSANEIEKMLKATICVNCSGSSSKRNCKIRTEYGCPPDKANK</sequence>
<feature type="region of interest" description="Disordered" evidence="1">
    <location>
        <begin position="1"/>
        <end position="20"/>
    </location>
</feature>
<dbReference type="AlphaFoldDB" id="X1QZA4"/>
<proteinExistence type="predicted"/>
<feature type="non-terminal residue" evidence="2">
    <location>
        <position position="1"/>
    </location>
</feature>
<protein>
    <submittedName>
        <fullName evidence="2">Uncharacterized protein</fullName>
    </submittedName>
</protein>